<name>A0A5B7F079_PORTR</name>
<comment type="caution">
    <text evidence="1">The sequence shown here is derived from an EMBL/GenBank/DDBJ whole genome shotgun (WGS) entry which is preliminary data.</text>
</comment>
<dbReference type="Proteomes" id="UP000324222">
    <property type="component" value="Unassembled WGS sequence"/>
</dbReference>
<gene>
    <name evidence="1" type="ORF">E2C01_032159</name>
</gene>
<dbReference type="AlphaFoldDB" id="A0A5B7F079"/>
<evidence type="ECO:0000313" key="1">
    <source>
        <dbReference type="EMBL" id="MPC38648.1"/>
    </source>
</evidence>
<proteinExistence type="predicted"/>
<evidence type="ECO:0000313" key="2">
    <source>
        <dbReference type="Proteomes" id="UP000324222"/>
    </source>
</evidence>
<accession>A0A5B7F079</accession>
<dbReference type="EMBL" id="VSRR010004128">
    <property type="protein sequence ID" value="MPC38648.1"/>
    <property type="molecule type" value="Genomic_DNA"/>
</dbReference>
<organism evidence="1 2">
    <name type="scientific">Portunus trituberculatus</name>
    <name type="common">Swimming crab</name>
    <name type="synonym">Neptunus trituberculatus</name>
    <dbReference type="NCBI Taxonomy" id="210409"/>
    <lineage>
        <taxon>Eukaryota</taxon>
        <taxon>Metazoa</taxon>
        <taxon>Ecdysozoa</taxon>
        <taxon>Arthropoda</taxon>
        <taxon>Crustacea</taxon>
        <taxon>Multicrustacea</taxon>
        <taxon>Malacostraca</taxon>
        <taxon>Eumalacostraca</taxon>
        <taxon>Eucarida</taxon>
        <taxon>Decapoda</taxon>
        <taxon>Pleocyemata</taxon>
        <taxon>Brachyura</taxon>
        <taxon>Eubrachyura</taxon>
        <taxon>Portunoidea</taxon>
        <taxon>Portunidae</taxon>
        <taxon>Portuninae</taxon>
        <taxon>Portunus</taxon>
    </lineage>
</organism>
<keyword evidence="2" id="KW-1185">Reference proteome</keyword>
<protein>
    <submittedName>
        <fullName evidence="1">Uncharacterized protein</fullName>
    </submittedName>
</protein>
<reference evidence="1 2" key="1">
    <citation type="submission" date="2019-05" db="EMBL/GenBank/DDBJ databases">
        <title>Another draft genome of Portunus trituberculatus and its Hox gene families provides insights of decapod evolution.</title>
        <authorList>
            <person name="Jeong J.-H."/>
            <person name="Song I."/>
            <person name="Kim S."/>
            <person name="Choi T."/>
            <person name="Kim D."/>
            <person name="Ryu S."/>
            <person name="Kim W."/>
        </authorList>
    </citation>
    <scope>NUCLEOTIDE SEQUENCE [LARGE SCALE GENOMIC DNA]</scope>
    <source>
        <tissue evidence="1">Muscle</tissue>
    </source>
</reference>
<sequence>MCPCVHAMLVTTPLCVPPHPAPPQPPPSYLFPSGVSSFFRDATHTCHQADAAVPGSHRQTRSTVAPVNAAQPSPGRHVSCPCAVSELPSGVIKSARCSVSPWCVGLGGNHNPTTITTTTTTNTLLPLPCTPRDSLLPH</sequence>